<sequence>MKLQQITPIISATAVSILAFVGIINSDRLVIMAKRIAEEITPPYDGNIHMFALGLLLAFATIYFLKEI</sequence>
<reference evidence="2" key="1">
    <citation type="submission" date="2019-02" db="EMBL/GenBank/DDBJ databases">
        <authorList>
            <person name="Gruber-Vodicka R. H."/>
            <person name="Seah K. B. B."/>
        </authorList>
    </citation>
    <scope>NUCLEOTIDE SEQUENCE</scope>
    <source>
        <strain evidence="3">BECK_BY2</strain>
        <strain evidence="2">BECK_BY3</strain>
    </source>
</reference>
<dbReference type="EMBL" id="CAADFV010000088">
    <property type="protein sequence ID" value="VFK62881.1"/>
    <property type="molecule type" value="Genomic_DNA"/>
</dbReference>
<evidence type="ECO:0000313" key="2">
    <source>
        <dbReference type="EMBL" id="VFK56539.1"/>
    </source>
</evidence>
<proteinExistence type="predicted"/>
<keyword evidence="1" id="KW-0812">Transmembrane</keyword>
<gene>
    <name evidence="3" type="ORF">BECKTUN1418E_GA0071001_10888</name>
    <name evidence="2" type="ORF">BECKTUN1418F_GA0071002_10907</name>
</gene>
<dbReference type="AlphaFoldDB" id="A0A450ZRT9"/>
<keyword evidence="1" id="KW-1133">Transmembrane helix</keyword>
<feature type="transmembrane region" description="Helical" evidence="1">
    <location>
        <begin position="46"/>
        <end position="65"/>
    </location>
</feature>
<keyword evidence="1" id="KW-0472">Membrane</keyword>
<organism evidence="2">
    <name type="scientific">Candidatus Kentrum sp. TUN</name>
    <dbReference type="NCBI Taxonomy" id="2126343"/>
    <lineage>
        <taxon>Bacteria</taxon>
        <taxon>Pseudomonadati</taxon>
        <taxon>Pseudomonadota</taxon>
        <taxon>Gammaproteobacteria</taxon>
        <taxon>Candidatus Kentrum</taxon>
    </lineage>
</organism>
<protein>
    <submittedName>
        <fullName evidence="2">Uncharacterized protein</fullName>
    </submittedName>
</protein>
<evidence type="ECO:0000256" key="1">
    <source>
        <dbReference type="SAM" id="Phobius"/>
    </source>
</evidence>
<feature type="transmembrane region" description="Helical" evidence="1">
    <location>
        <begin position="6"/>
        <end position="25"/>
    </location>
</feature>
<name>A0A450ZRT9_9GAMM</name>
<dbReference type="EMBL" id="CAADFY010000090">
    <property type="protein sequence ID" value="VFK56539.1"/>
    <property type="molecule type" value="Genomic_DNA"/>
</dbReference>
<accession>A0A450ZRT9</accession>
<evidence type="ECO:0000313" key="3">
    <source>
        <dbReference type="EMBL" id="VFK62881.1"/>
    </source>
</evidence>